<gene>
    <name evidence="1" type="ORF">RJT34_18269</name>
</gene>
<comment type="caution">
    <text evidence="1">The sequence shown here is derived from an EMBL/GenBank/DDBJ whole genome shotgun (WGS) entry which is preliminary data.</text>
</comment>
<dbReference type="Proteomes" id="UP001359559">
    <property type="component" value="Unassembled WGS sequence"/>
</dbReference>
<dbReference type="AlphaFoldDB" id="A0AAN9JAH1"/>
<dbReference type="Pfam" id="PF16994">
    <property type="entry name" value="Glyco_trans_4_5"/>
    <property type="match status" value="1"/>
</dbReference>
<dbReference type="InterPro" id="IPR041693">
    <property type="entry name" value="Glyco_trans_4_5"/>
</dbReference>
<dbReference type="PANTHER" id="PTHR47778">
    <property type="entry name" value="BNAA05G14870D PROTEIN"/>
    <property type="match status" value="1"/>
</dbReference>
<evidence type="ECO:0000313" key="2">
    <source>
        <dbReference type="Proteomes" id="UP001359559"/>
    </source>
</evidence>
<accession>A0AAN9JAH1</accession>
<dbReference type="PANTHER" id="PTHR47778:SF2">
    <property type="entry name" value="GLYCOSYL TRANSFERASE FAMILY 1 DOMAIN-CONTAINING PROTEIN"/>
    <property type="match status" value="1"/>
</dbReference>
<protein>
    <submittedName>
        <fullName evidence="1">Uncharacterized protein</fullName>
    </submittedName>
</protein>
<name>A0AAN9JAH1_CLITE</name>
<keyword evidence="2" id="KW-1185">Reference proteome</keyword>
<sequence length="154" mass="17088">MMLVPSPSHFTHVDSVIHSSPSTCAVLSSACYFSEYYVDSDRILQWRFERRSKSFNKKGNFARLVRSKRFVLIFHELSMTGAPLSIMELATELLSCGAYVSAVVLSKKGGLMQELARRQIKVLEDKASVSFKIATKTDLVIAGSTVCGSWISTV</sequence>
<proteinExistence type="predicted"/>
<organism evidence="1 2">
    <name type="scientific">Clitoria ternatea</name>
    <name type="common">Butterfly pea</name>
    <dbReference type="NCBI Taxonomy" id="43366"/>
    <lineage>
        <taxon>Eukaryota</taxon>
        <taxon>Viridiplantae</taxon>
        <taxon>Streptophyta</taxon>
        <taxon>Embryophyta</taxon>
        <taxon>Tracheophyta</taxon>
        <taxon>Spermatophyta</taxon>
        <taxon>Magnoliopsida</taxon>
        <taxon>eudicotyledons</taxon>
        <taxon>Gunneridae</taxon>
        <taxon>Pentapetalae</taxon>
        <taxon>rosids</taxon>
        <taxon>fabids</taxon>
        <taxon>Fabales</taxon>
        <taxon>Fabaceae</taxon>
        <taxon>Papilionoideae</taxon>
        <taxon>50 kb inversion clade</taxon>
        <taxon>NPAAA clade</taxon>
        <taxon>indigoferoid/millettioid clade</taxon>
        <taxon>Phaseoleae</taxon>
        <taxon>Clitoria</taxon>
    </lineage>
</organism>
<reference evidence="1 2" key="1">
    <citation type="submission" date="2024-01" db="EMBL/GenBank/DDBJ databases">
        <title>The genomes of 5 underutilized Papilionoideae crops provide insights into root nodulation and disease resistance.</title>
        <authorList>
            <person name="Yuan L."/>
        </authorList>
    </citation>
    <scope>NUCLEOTIDE SEQUENCE [LARGE SCALE GENOMIC DNA]</scope>
    <source>
        <strain evidence="1">LY-2023</strain>
        <tissue evidence="1">Leaf</tissue>
    </source>
</reference>
<dbReference type="EMBL" id="JAYKXN010000004">
    <property type="protein sequence ID" value="KAK7295362.1"/>
    <property type="molecule type" value="Genomic_DNA"/>
</dbReference>
<evidence type="ECO:0000313" key="1">
    <source>
        <dbReference type="EMBL" id="KAK7295362.1"/>
    </source>
</evidence>